<dbReference type="EMBL" id="GBRH01170239">
    <property type="protein sequence ID" value="JAE27657.1"/>
    <property type="molecule type" value="Transcribed_RNA"/>
</dbReference>
<sequence>MAEQIISSQEEKGLQNLLQVCATIKRNWSYSSFTHQLRCSA</sequence>
<dbReference type="AlphaFoldDB" id="A0A0A9GSY0"/>
<organism evidence="1">
    <name type="scientific">Arundo donax</name>
    <name type="common">Giant reed</name>
    <name type="synonym">Donax arundinaceus</name>
    <dbReference type="NCBI Taxonomy" id="35708"/>
    <lineage>
        <taxon>Eukaryota</taxon>
        <taxon>Viridiplantae</taxon>
        <taxon>Streptophyta</taxon>
        <taxon>Embryophyta</taxon>
        <taxon>Tracheophyta</taxon>
        <taxon>Spermatophyta</taxon>
        <taxon>Magnoliopsida</taxon>
        <taxon>Liliopsida</taxon>
        <taxon>Poales</taxon>
        <taxon>Poaceae</taxon>
        <taxon>PACMAD clade</taxon>
        <taxon>Arundinoideae</taxon>
        <taxon>Arundineae</taxon>
        <taxon>Arundo</taxon>
    </lineage>
</organism>
<name>A0A0A9GSY0_ARUDO</name>
<protein>
    <submittedName>
        <fullName evidence="1">Uncharacterized protein</fullName>
    </submittedName>
</protein>
<reference evidence="1" key="1">
    <citation type="submission" date="2014-09" db="EMBL/GenBank/DDBJ databases">
        <authorList>
            <person name="Magalhaes I.L.F."/>
            <person name="Oliveira U."/>
            <person name="Santos F.R."/>
            <person name="Vidigal T.H.D.A."/>
            <person name="Brescovit A.D."/>
            <person name="Santos A.J."/>
        </authorList>
    </citation>
    <scope>NUCLEOTIDE SEQUENCE</scope>
    <source>
        <tissue evidence="1">Shoot tissue taken approximately 20 cm above the soil surface</tissue>
    </source>
</reference>
<evidence type="ECO:0000313" key="1">
    <source>
        <dbReference type="EMBL" id="JAE27657.1"/>
    </source>
</evidence>
<proteinExistence type="predicted"/>
<accession>A0A0A9GSY0</accession>
<reference evidence="1" key="2">
    <citation type="journal article" date="2015" name="Data Brief">
        <title>Shoot transcriptome of the giant reed, Arundo donax.</title>
        <authorList>
            <person name="Barrero R.A."/>
            <person name="Guerrero F.D."/>
            <person name="Moolhuijzen P."/>
            <person name="Goolsby J.A."/>
            <person name="Tidwell J."/>
            <person name="Bellgard S.E."/>
            <person name="Bellgard M.I."/>
        </authorList>
    </citation>
    <scope>NUCLEOTIDE SEQUENCE</scope>
    <source>
        <tissue evidence="1">Shoot tissue taken approximately 20 cm above the soil surface</tissue>
    </source>
</reference>